<keyword evidence="3" id="KW-1185">Reference proteome</keyword>
<organism evidence="2 3">
    <name type="scientific">Nonomuraea monospora</name>
    <dbReference type="NCBI Taxonomy" id="568818"/>
    <lineage>
        <taxon>Bacteria</taxon>
        <taxon>Bacillati</taxon>
        <taxon>Actinomycetota</taxon>
        <taxon>Actinomycetes</taxon>
        <taxon>Streptosporangiales</taxon>
        <taxon>Streptosporangiaceae</taxon>
        <taxon>Nonomuraea</taxon>
    </lineage>
</organism>
<sequence>MTGDSGEVPDVIVTGAPVLLTSVPNAAVIPSLVVFTHGSVMVSAAVVAAALAVALVVAAGSGEAAEPPQAVSVTTADASTRAWRTYMVVCSCSPPGMPKQPLPGGGVV</sequence>
<keyword evidence="1" id="KW-0472">Membrane</keyword>
<accession>A0ABN3CG81</accession>
<evidence type="ECO:0000313" key="3">
    <source>
        <dbReference type="Proteomes" id="UP001499843"/>
    </source>
</evidence>
<feature type="transmembrane region" description="Helical" evidence="1">
    <location>
        <begin position="40"/>
        <end position="59"/>
    </location>
</feature>
<name>A0ABN3CG81_9ACTN</name>
<evidence type="ECO:0000313" key="2">
    <source>
        <dbReference type="EMBL" id="GAA2208411.1"/>
    </source>
</evidence>
<gene>
    <name evidence="2" type="ORF">GCM10009850_038690</name>
</gene>
<keyword evidence="1" id="KW-1133">Transmembrane helix</keyword>
<dbReference type="EMBL" id="BAAAQX010000009">
    <property type="protein sequence ID" value="GAA2208411.1"/>
    <property type="molecule type" value="Genomic_DNA"/>
</dbReference>
<proteinExistence type="predicted"/>
<comment type="caution">
    <text evidence="2">The sequence shown here is derived from an EMBL/GenBank/DDBJ whole genome shotgun (WGS) entry which is preliminary data.</text>
</comment>
<reference evidence="2 3" key="1">
    <citation type="journal article" date="2019" name="Int. J. Syst. Evol. Microbiol.">
        <title>The Global Catalogue of Microorganisms (GCM) 10K type strain sequencing project: providing services to taxonomists for standard genome sequencing and annotation.</title>
        <authorList>
            <consortium name="The Broad Institute Genomics Platform"/>
            <consortium name="The Broad Institute Genome Sequencing Center for Infectious Disease"/>
            <person name="Wu L."/>
            <person name="Ma J."/>
        </authorList>
    </citation>
    <scope>NUCLEOTIDE SEQUENCE [LARGE SCALE GENOMIC DNA]</scope>
    <source>
        <strain evidence="2 3">JCM 16114</strain>
    </source>
</reference>
<protein>
    <submittedName>
        <fullName evidence="2">Uncharacterized protein</fullName>
    </submittedName>
</protein>
<keyword evidence="1" id="KW-0812">Transmembrane</keyword>
<dbReference type="Proteomes" id="UP001499843">
    <property type="component" value="Unassembled WGS sequence"/>
</dbReference>
<evidence type="ECO:0000256" key="1">
    <source>
        <dbReference type="SAM" id="Phobius"/>
    </source>
</evidence>